<evidence type="ECO:0000313" key="8">
    <source>
        <dbReference type="Proteomes" id="UP000464178"/>
    </source>
</evidence>
<feature type="domain" description="Anaphase-promoting complex subunit 4-like WD40" evidence="6">
    <location>
        <begin position="316"/>
        <end position="354"/>
    </location>
</feature>
<dbReference type="Pfam" id="PF12894">
    <property type="entry name" value="ANAPC4_WD40"/>
    <property type="match status" value="1"/>
</dbReference>
<dbReference type="NCBIfam" id="TIGR02937">
    <property type="entry name" value="sigma70-ECF"/>
    <property type="match status" value="1"/>
</dbReference>
<dbReference type="SUPFAM" id="SSF88659">
    <property type="entry name" value="Sigma3 and sigma4 domains of RNA polymerase sigma factors"/>
    <property type="match status" value="1"/>
</dbReference>
<dbReference type="PROSITE" id="PS50082">
    <property type="entry name" value="WD_REPEATS_2"/>
    <property type="match status" value="7"/>
</dbReference>
<dbReference type="SUPFAM" id="SSF88946">
    <property type="entry name" value="Sigma2 domain of RNA polymerase sigma factors"/>
    <property type="match status" value="1"/>
</dbReference>
<keyword evidence="1 3" id="KW-0853">WD repeat</keyword>
<keyword evidence="7" id="KW-0808">Transferase</keyword>
<feature type="repeat" description="WD" evidence="3">
    <location>
        <begin position="619"/>
        <end position="653"/>
    </location>
</feature>
<keyword evidence="8" id="KW-1185">Reference proteome</keyword>
<evidence type="ECO:0000259" key="5">
    <source>
        <dbReference type="Pfam" id="PF08281"/>
    </source>
</evidence>
<dbReference type="SUPFAM" id="SSF82171">
    <property type="entry name" value="DPP6 N-terminal domain-like"/>
    <property type="match status" value="3"/>
</dbReference>
<dbReference type="Gene3D" id="2.130.10.10">
    <property type="entry name" value="YVTN repeat-like/Quinoprotein amine dehydrogenase"/>
    <property type="match status" value="7"/>
</dbReference>
<reference evidence="7 8" key="1">
    <citation type="submission" date="2019-05" db="EMBL/GenBank/DDBJ databases">
        <authorList>
            <consortium name="Science for Life Laboratories"/>
        </authorList>
    </citation>
    <scope>NUCLEOTIDE SEQUENCE [LARGE SCALE GENOMIC DNA]</scope>
    <source>
        <strain evidence="7">Soil9</strain>
    </source>
</reference>
<dbReference type="InterPro" id="IPR019775">
    <property type="entry name" value="WD40_repeat_CS"/>
</dbReference>
<dbReference type="InterPro" id="IPR011047">
    <property type="entry name" value="Quinoprotein_ADH-like_sf"/>
</dbReference>
<feature type="repeat" description="WD" evidence="3">
    <location>
        <begin position="440"/>
        <end position="481"/>
    </location>
</feature>
<evidence type="ECO:0000256" key="1">
    <source>
        <dbReference type="ARBA" id="ARBA00022574"/>
    </source>
</evidence>
<dbReference type="Pfam" id="PF00400">
    <property type="entry name" value="WD40"/>
    <property type="match status" value="9"/>
</dbReference>
<dbReference type="SMART" id="SM00320">
    <property type="entry name" value="WD40"/>
    <property type="match status" value="16"/>
</dbReference>
<dbReference type="InterPro" id="IPR013249">
    <property type="entry name" value="RNA_pol_sigma70_r4_t2"/>
</dbReference>
<protein>
    <submittedName>
        <fullName evidence="7">Uncharacterized protein</fullName>
    </submittedName>
</protein>
<accession>A0A6P2D6Q1</accession>
<name>A0A6P2D6Q1_9BACT</name>
<dbReference type="CDD" id="cd06171">
    <property type="entry name" value="Sigma70_r4"/>
    <property type="match status" value="1"/>
</dbReference>
<dbReference type="Gene3D" id="1.10.1740.10">
    <property type="match status" value="1"/>
</dbReference>
<dbReference type="GO" id="GO:0016987">
    <property type="term" value="F:sigma factor activity"/>
    <property type="evidence" value="ECO:0007669"/>
    <property type="project" value="InterPro"/>
</dbReference>
<dbReference type="InterPro" id="IPR013324">
    <property type="entry name" value="RNA_pol_sigma_r3/r4-like"/>
</dbReference>
<dbReference type="GO" id="GO:0016301">
    <property type="term" value="F:kinase activity"/>
    <property type="evidence" value="ECO:0007669"/>
    <property type="project" value="UniProtKB-KW"/>
</dbReference>
<feature type="repeat" description="WD" evidence="3">
    <location>
        <begin position="743"/>
        <end position="784"/>
    </location>
</feature>
<proteinExistence type="predicted"/>
<feature type="repeat" description="WD" evidence="3">
    <location>
        <begin position="869"/>
        <end position="902"/>
    </location>
</feature>
<keyword evidence="2" id="KW-0677">Repeat</keyword>
<feature type="repeat" description="WD" evidence="3">
    <location>
        <begin position="826"/>
        <end position="868"/>
    </location>
</feature>
<dbReference type="PANTHER" id="PTHR19879:SF9">
    <property type="entry name" value="TRANSCRIPTION INITIATION FACTOR TFIID SUBUNIT 5"/>
    <property type="match status" value="1"/>
</dbReference>
<evidence type="ECO:0000259" key="6">
    <source>
        <dbReference type="Pfam" id="PF12894"/>
    </source>
</evidence>
<dbReference type="CDD" id="cd00200">
    <property type="entry name" value="WD40"/>
    <property type="match status" value="2"/>
</dbReference>
<dbReference type="Pfam" id="PF04542">
    <property type="entry name" value="Sigma70_r2"/>
    <property type="match status" value="1"/>
</dbReference>
<evidence type="ECO:0000256" key="3">
    <source>
        <dbReference type="PROSITE-ProRule" id="PRU00221"/>
    </source>
</evidence>
<evidence type="ECO:0000313" key="7">
    <source>
        <dbReference type="EMBL" id="VTR96683.1"/>
    </source>
</evidence>
<dbReference type="InterPro" id="IPR013325">
    <property type="entry name" value="RNA_pol_sigma_r2"/>
</dbReference>
<dbReference type="InterPro" id="IPR015943">
    <property type="entry name" value="WD40/YVTN_repeat-like_dom_sf"/>
</dbReference>
<dbReference type="PANTHER" id="PTHR19879">
    <property type="entry name" value="TRANSCRIPTION INITIATION FACTOR TFIID"/>
    <property type="match status" value="1"/>
</dbReference>
<dbReference type="AlphaFoldDB" id="A0A6P2D6Q1"/>
<dbReference type="Gene3D" id="1.10.10.10">
    <property type="entry name" value="Winged helix-like DNA-binding domain superfamily/Winged helix DNA-binding domain"/>
    <property type="match status" value="1"/>
</dbReference>
<evidence type="ECO:0000256" key="2">
    <source>
        <dbReference type="ARBA" id="ARBA00022737"/>
    </source>
</evidence>
<dbReference type="Proteomes" id="UP000464178">
    <property type="component" value="Chromosome"/>
</dbReference>
<dbReference type="GO" id="GO:0003677">
    <property type="term" value="F:DNA binding"/>
    <property type="evidence" value="ECO:0007669"/>
    <property type="project" value="InterPro"/>
</dbReference>
<keyword evidence="7" id="KW-0418">Kinase</keyword>
<dbReference type="KEGG" id="gms:SOIL9_10980"/>
<dbReference type="Pfam" id="PF08281">
    <property type="entry name" value="Sigma70_r4_2"/>
    <property type="match status" value="1"/>
</dbReference>
<sequence>MTGRILELARRFHTARAPASSGSDAELLERFVATADGEAFGALVARHGPMVLGVCRRVLGSPHAAEDAFQATFLALARYAKKIHRPAATGAWLHGVARRAALRLRGAAARHETVPLAHDPLAPNPSDPLAHVSARELLTALDEELQRLPERYRLVIVHCYLEGRTVDETAVRLATSPGAVRGWLARARARLANQLESRGFSLPAALVALAVEVATDVPAVRASAAGVPPVIAAVADAAVGSGHRFTWAAVVCAGLAVGCATAGLMLAPTDLPIAPPVAAVPEPKAALRDEPPDALPAGALARLGNVRFKLSAPPLSVRYSPDGKHLAVGVARGTVQVFDARTGRVVREIRASQKDDVWPEAVPLYSPDGARLAVVTRGGRVGVWNAENSDAPAWALPPDDTGVRRLAFSPDGKLLAGGEEGDEPRVRVWDARTGKAHRALAAHPQNITGLAFSPDGARLATSCEDGGVRLFDVATSKEVQKFEHPGLRATAVAWVPDGKTLVSALTGARGDKAVNEVAFWDTGANREVARVETNGWVPELVFTPDGRHVLGSDSEGTRVWVPTTGKEVRYLRNVRGGQHPSLAVSADGKTLATPGRKEIVFHDLATGARAGVPPGPEQVSAVAFAPNGKTLAAGAPDGRVYLYDRVTGELRRELRGDGNAVTSVAFAPDGKTLAVTAGLSESVRIWDAASGEPVRTLTRPDKDGFGFASAVAYAPDGKRLAATSYGIVCLYDTATGEQVRRFVNKEFGKVNAIAFAPDGKWLAAAGEDRALRIWDTTTGEQVAAWHVRREIASVAFAPDGKRIAWGGGDGWCQVWEVPSGRTLARIKGHEYAVRSVAFTPDGTRVVTAGAFDTGPRVWDAGTGKELIGFRGHLDNPEVVAVAPDGKSAASGGNDGQVLIWDLAATGAGVEPIGAPPVRTAVAAVPEGAVRLGPAGSAGDRVAFSPDGKRLASTVLVPGSDAGLVVWDVATRKPVWRVEGDRDEIFALFWTANGETVAAACGSEGGTALVLWDAATGKELKRVRELPSACQYALSPDGKTLAARHPVISPASGAARYGGEIELFDVASGKRVRRLKGHEGDAVAWSPDGATLAAGSARVAERGTIRLWDPGTGDVVREWDCGRDGAWALAFLPDGTLTATGDGGALSVWNPGTGKSIRKVRGRGDLVVVPSADGTRFAAHAFDRPVVVRDVRTGRELGAYPAGPKWFGFDLSPDGKTLVTAGGGNLLLWPVPLRDGN</sequence>
<dbReference type="RefSeq" id="WP_162670866.1">
    <property type="nucleotide sequence ID" value="NZ_LR593886.1"/>
</dbReference>
<dbReference type="InterPro" id="IPR036388">
    <property type="entry name" value="WH-like_DNA-bd_sf"/>
</dbReference>
<gene>
    <name evidence="7" type="ORF">SOIL9_10980</name>
</gene>
<dbReference type="InterPro" id="IPR014284">
    <property type="entry name" value="RNA_pol_sigma-70_dom"/>
</dbReference>
<evidence type="ECO:0000259" key="4">
    <source>
        <dbReference type="Pfam" id="PF04542"/>
    </source>
</evidence>
<dbReference type="InterPro" id="IPR024977">
    <property type="entry name" value="Apc4-like_WD40_dom"/>
</dbReference>
<feature type="domain" description="RNA polymerase sigma-70 region 2" evidence="4">
    <location>
        <begin position="43"/>
        <end position="105"/>
    </location>
</feature>
<feature type="domain" description="RNA polymerase sigma factor 70 region 4 type 2" evidence="5">
    <location>
        <begin position="140"/>
        <end position="191"/>
    </location>
</feature>
<dbReference type="GO" id="GO:0006352">
    <property type="term" value="P:DNA-templated transcription initiation"/>
    <property type="evidence" value="ECO:0007669"/>
    <property type="project" value="InterPro"/>
</dbReference>
<dbReference type="GO" id="GO:0005829">
    <property type="term" value="C:cytosol"/>
    <property type="evidence" value="ECO:0007669"/>
    <property type="project" value="UniProtKB-ARBA"/>
</dbReference>
<dbReference type="PROSITE" id="PS50294">
    <property type="entry name" value="WD_REPEATS_REGION"/>
    <property type="match status" value="5"/>
</dbReference>
<dbReference type="EMBL" id="LR593886">
    <property type="protein sequence ID" value="VTR96683.1"/>
    <property type="molecule type" value="Genomic_DNA"/>
</dbReference>
<feature type="repeat" description="WD" evidence="3">
    <location>
        <begin position="654"/>
        <end position="696"/>
    </location>
</feature>
<dbReference type="PROSITE" id="PS00678">
    <property type="entry name" value="WD_REPEATS_1"/>
    <property type="match status" value="2"/>
</dbReference>
<organism evidence="7 8">
    <name type="scientific">Gemmata massiliana</name>
    <dbReference type="NCBI Taxonomy" id="1210884"/>
    <lineage>
        <taxon>Bacteria</taxon>
        <taxon>Pseudomonadati</taxon>
        <taxon>Planctomycetota</taxon>
        <taxon>Planctomycetia</taxon>
        <taxon>Gemmatales</taxon>
        <taxon>Gemmataceae</taxon>
        <taxon>Gemmata</taxon>
    </lineage>
</organism>
<dbReference type="InterPro" id="IPR007627">
    <property type="entry name" value="RNA_pol_sigma70_r2"/>
</dbReference>
<feature type="repeat" description="WD" evidence="3">
    <location>
        <begin position="791"/>
        <end position="825"/>
    </location>
</feature>
<dbReference type="InterPro" id="IPR001680">
    <property type="entry name" value="WD40_rpt"/>
</dbReference>
<dbReference type="SUPFAM" id="SSF50998">
    <property type="entry name" value="Quinoprotein alcohol dehydrogenase-like"/>
    <property type="match status" value="1"/>
</dbReference>